<dbReference type="InterPro" id="IPR006680">
    <property type="entry name" value="Amidohydro-rel"/>
</dbReference>
<dbReference type="RefSeq" id="WP_191204099.1">
    <property type="nucleotide sequence ID" value="NZ_JACXZA010000003.1"/>
</dbReference>
<comment type="caution">
    <text evidence="3">The sequence shown here is derived from an EMBL/GenBank/DDBJ whole genome shotgun (WGS) entry which is preliminary data.</text>
</comment>
<evidence type="ECO:0000256" key="1">
    <source>
        <dbReference type="ARBA" id="ARBA00038310"/>
    </source>
</evidence>
<gene>
    <name evidence="3" type="ORF">H8B09_13715</name>
</gene>
<proteinExistence type="inferred from homology"/>
<name>A0ABR8MWZ9_9BACL</name>
<sequence length="275" mass="31303">MRIDAHQHYWNIERGNLGWLEEGTVLYRSYLPDGLKADLTKHGIDATIVVQAEPKHEETDLLLSLAASDSSIAGVVGWLDLESPDYKAVYERFKRNPKYVGFRVMIQEMADANEVLTPRYIEALTYFADMEQPLDLLMRASQLDAVVRLLEKVPHLHGVIDHIGKPPIAAGELEPWKEQLRIIASYPNIYCKLSGMVTEADHSQWKQEQFVPYIHHAIECFGSKRIMFGSDWPVCLLAATYDQCMEVLESALPEEYGNEEREALFGGNAADFYKL</sequence>
<dbReference type="Gene3D" id="3.20.20.140">
    <property type="entry name" value="Metal-dependent hydrolases"/>
    <property type="match status" value="1"/>
</dbReference>
<evidence type="ECO:0000313" key="3">
    <source>
        <dbReference type="EMBL" id="MBD3919816.1"/>
    </source>
</evidence>
<dbReference type="InterPro" id="IPR032466">
    <property type="entry name" value="Metal_Hydrolase"/>
</dbReference>
<feature type="domain" description="Amidohydrolase-related" evidence="2">
    <location>
        <begin position="3"/>
        <end position="275"/>
    </location>
</feature>
<evidence type="ECO:0000313" key="4">
    <source>
        <dbReference type="Proteomes" id="UP000609346"/>
    </source>
</evidence>
<reference evidence="3 4" key="1">
    <citation type="submission" date="2020-09" db="EMBL/GenBank/DDBJ databases">
        <title>Paenibacillus sp. strain PR3 16S rRNA gene Genome sequencing and assembly.</title>
        <authorList>
            <person name="Kim J."/>
        </authorList>
    </citation>
    <scope>NUCLEOTIDE SEQUENCE [LARGE SCALE GENOMIC DNA]</scope>
    <source>
        <strain evidence="3 4">PR3</strain>
    </source>
</reference>
<organism evidence="3 4">
    <name type="scientific">Paenibacillus terricola</name>
    <dbReference type="NCBI Taxonomy" id="2763503"/>
    <lineage>
        <taxon>Bacteria</taxon>
        <taxon>Bacillati</taxon>
        <taxon>Bacillota</taxon>
        <taxon>Bacilli</taxon>
        <taxon>Bacillales</taxon>
        <taxon>Paenibacillaceae</taxon>
        <taxon>Paenibacillus</taxon>
    </lineage>
</organism>
<accession>A0ABR8MWZ9</accession>
<evidence type="ECO:0000259" key="2">
    <source>
        <dbReference type="Pfam" id="PF04909"/>
    </source>
</evidence>
<protein>
    <submittedName>
        <fullName evidence="3">Amidohydrolase family protein</fullName>
    </submittedName>
</protein>
<dbReference type="Proteomes" id="UP000609346">
    <property type="component" value="Unassembled WGS sequence"/>
</dbReference>
<dbReference type="EMBL" id="JACXZA010000003">
    <property type="protein sequence ID" value="MBD3919816.1"/>
    <property type="molecule type" value="Genomic_DNA"/>
</dbReference>
<dbReference type="PANTHER" id="PTHR43569:SF2">
    <property type="entry name" value="AMIDOHYDROLASE-RELATED DOMAIN-CONTAINING PROTEIN"/>
    <property type="match status" value="1"/>
</dbReference>
<dbReference type="InterPro" id="IPR052350">
    <property type="entry name" value="Metallo-dep_Lactonases"/>
</dbReference>
<keyword evidence="4" id="KW-1185">Reference proteome</keyword>
<dbReference type="Pfam" id="PF04909">
    <property type="entry name" value="Amidohydro_2"/>
    <property type="match status" value="1"/>
</dbReference>
<dbReference type="SUPFAM" id="SSF51556">
    <property type="entry name" value="Metallo-dependent hydrolases"/>
    <property type="match status" value="1"/>
</dbReference>
<dbReference type="PANTHER" id="PTHR43569">
    <property type="entry name" value="AMIDOHYDROLASE"/>
    <property type="match status" value="1"/>
</dbReference>
<comment type="similarity">
    <text evidence="1">Belongs to the metallo-dependent hydrolases superfamily.</text>
</comment>